<keyword evidence="3" id="KW-1185">Reference proteome</keyword>
<reference evidence="2" key="1">
    <citation type="journal article" date="2022" name="Int. J. Mol. Sci.">
        <title>Draft Genome of Tanacetum Coccineum: Genomic Comparison of Closely Related Tanacetum-Family Plants.</title>
        <authorList>
            <person name="Yamashiro T."/>
            <person name="Shiraishi A."/>
            <person name="Nakayama K."/>
            <person name="Satake H."/>
        </authorList>
    </citation>
    <scope>NUCLEOTIDE SEQUENCE</scope>
</reference>
<organism evidence="2 3">
    <name type="scientific">Tanacetum coccineum</name>
    <dbReference type="NCBI Taxonomy" id="301880"/>
    <lineage>
        <taxon>Eukaryota</taxon>
        <taxon>Viridiplantae</taxon>
        <taxon>Streptophyta</taxon>
        <taxon>Embryophyta</taxon>
        <taxon>Tracheophyta</taxon>
        <taxon>Spermatophyta</taxon>
        <taxon>Magnoliopsida</taxon>
        <taxon>eudicotyledons</taxon>
        <taxon>Gunneridae</taxon>
        <taxon>Pentapetalae</taxon>
        <taxon>asterids</taxon>
        <taxon>campanulids</taxon>
        <taxon>Asterales</taxon>
        <taxon>Asteraceae</taxon>
        <taxon>Asteroideae</taxon>
        <taxon>Anthemideae</taxon>
        <taxon>Anthemidinae</taxon>
        <taxon>Tanacetum</taxon>
    </lineage>
</organism>
<name>A0ABQ5J9K1_9ASTR</name>
<dbReference type="Proteomes" id="UP001151760">
    <property type="component" value="Unassembled WGS sequence"/>
</dbReference>
<evidence type="ECO:0000256" key="1">
    <source>
        <dbReference type="SAM" id="MobiDB-lite"/>
    </source>
</evidence>
<accession>A0ABQ5J9K1</accession>
<evidence type="ECO:0000313" key="2">
    <source>
        <dbReference type="EMBL" id="GJU09034.1"/>
    </source>
</evidence>
<reference evidence="2" key="2">
    <citation type="submission" date="2022-01" db="EMBL/GenBank/DDBJ databases">
        <authorList>
            <person name="Yamashiro T."/>
            <person name="Shiraishi A."/>
            <person name="Satake H."/>
            <person name="Nakayama K."/>
        </authorList>
    </citation>
    <scope>NUCLEOTIDE SEQUENCE</scope>
</reference>
<proteinExistence type="predicted"/>
<sequence>MAPLTFADTHNMVAYLSKSDDSKGFDQILDFLNAEAIIRRDLHLEDAEGVECLPNNEIFEELARIGHHTKYTSPALTQKVFANMRRVGKGFSRNETPLFDTMLPSTPHDSPEQEPTHSSPYDSPLTGVNPPRSEEGSLWQTSCLNDGVGYKFAEEG</sequence>
<dbReference type="EMBL" id="BQNB010021691">
    <property type="protein sequence ID" value="GJU09034.1"/>
    <property type="molecule type" value="Genomic_DNA"/>
</dbReference>
<protein>
    <submittedName>
        <fullName evidence="2">Uncharacterized protein</fullName>
    </submittedName>
</protein>
<gene>
    <name evidence="2" type="ORF">Tco_1125464</name>
</gene>
<evidence type="ECO:0000313" key="3">
    <source>
        <dbReference type="Proteomes" id="UP001151760"/>
    </source>
</evidence>
<comment type="caution">
    <text evidence="2">The sequence shown here is derived from an EMBL/GenBank/DDBJ whole genome shotgun (WGS) entry which is preliminary data.</text>
</comment>
<feature type="region of interest" description="Disordered" evidence="1">
    <location>
        <begin position="91"/>
        <end position="140"/>
    </location>
</feature>